<evidence type="ECO:0000313" key="8">
    <source>
        <dbReference type="EMBL" id="VAW97683.1"/>
    </source>
</evidence>
<dbReference type="InterPro" id="IPR002078">
    <property type="entry name" value="Sigma_54_int"/>
</dbReference>
<dbReference type="PANTHER" id="PTHR32071">
    <property type="entry name" value="TRANSCRIPTIONAL REGULATORY PROTEIN"/>
    <property type="match status" value="1"/>
</dbReference>
<dbReference type="InterPro" id="IPR001789">
    <property type="entry name" value="Sig_transdc_resp-reg_receiver"/>
</dbReference>
<feature type="domain" description="Sigma-54 factor interaction" evidence="6">
    <location>
        <begin position="145"/>
        <end position="374"/>
    </location>
</feature>
<evidence type="ECO:0000256" key="2">
    <source>
        <dbReference type="ARBA" id="ARBA00022840"/>
    </source>
</evidence>
<accession>A0A3B1ACB7</accession>
<dbReference type="Gene3D" id="1.10.10.60">
    <property type="entry name" value="Homeodomain-like"/>
    <property type="match status" value="1"/>
</dbReference>
<dbReference type="InterPro" id="IPR025944">
    <property type="entry name" value="Sigma_54_int_dom_CS"/>
</dbReference>
<evidence type="ECO:0000256" key="5">
    <source>
        <dbReference type="ARBA" id="ARBA00023163"/>
    </source>
</evidence>
<dbReference type="InterPro" id="IPR011006">
    <property type="entry name" value="CheY-like_superfamily"/>
</dbReference>
<dbReference type="SMART" id="SM00382">
    <property type="entry name" value="AAA"/>
    <property type="match status" value="1"/>
</dbReference>
<keyword evidence="4" id="KW-0238">DNA-binding</keyword>
<dbReference type="Pfam" id="PF02954">
    <property type="entry name" value="HTH_8"/>
    <property type="match status" value="1"/>
</dbReference>
<dbReference type="EMBL" id="UOFR01000052">
    <property type="protein sequence ID" value="VAW97683.1"/>
    <property type="molecule type" value="Genomic_DNA"/>
</dbReference>
<dbReference type="GO" id="GO:0006355">
    <property type="term" value="P:regulation of DNA-templated transcription"/>
    <property type="evidence" value="ECO:0007669"/>
    <property type="project" value="InterPro"/>
</dbReference>
<dbReference type="FunFam" id="3.40.50.300:FF:000006">
    <property type="entry name" value="DNA-binding transcriptional regulator NtrC"/>
    <property type="match status" value="1"/>
</dbReference>
<evidence type="ECO:0000256" key="3">
    <source>
        <dbReference type="ARBA" id="ARBA00023015"/>
    </source>
</evidence>
<dbReference type="Gene3D" id="3.40.50.2300">
    <property type="match status" value="1"/>
</dbReference>
<feature type="domain" description="Response regulatory" evidence="7">
    <location>
        <begin position="6"/>
        <end position="120"/>
    </location>
</feature>
<dbReference type="PROSITE" id="PS50045">
    <property type="entry name" value="SIGMA54_INTERACT_4"/>
    <property type="match status" value="1"/>
</dbReference>
<dbReference type="PROSITE" id="PS50110">
    <property type="entry name" value="RESPONSE_REGULATORY"/>
    <property type="match status" value="1"/>
</dbReference>
<dbReference type="InterPro" id="IPR027417">
    <property type="entry name" value="P-loop_NTPase"/>
</dbReference>
<dbReference type="Gene3D" id="3.40.50.300">
    <property type="entry name" value="P-loop containing nucleotide triphosphate hydrolases"/>
    <property type="match status" value="1"/>
</dbReference>
<proteinExistence type="predicted"/>
<dbReference type="SMART" id="SM00448">
    <property type="entry name" value="REC"/>
    <property type="match status" value="1"/>
</dbReference>
<evidence type="ECO:0000256" key="4">
    <source>
        <dbReference type="ARBA" id="ARBA00023125"/>
    </source>
</evidence>
<keyword evidence="3" id="KW-0805">Transcription regulation</keyword>
<dbReference type="GO" id="GO:0000160">
    <property type="term" value="P:phosphorelay signal transduction system"/>
    <property type="evidence" value="ECO:0007669"/>
    <property type="project" value="InterPro"/>
</dbReference>
<evidence type="ECO:0000259" key="7">
    <source>
        <dbReference type="PROSITE" id="PS50110"/>
    </source>
</evidence>
<dbReference type="SUPFAM" id="SSF46689">
    <property type="entry name" value="Homeodomain-like"/>
    <property type="match status" value="1"/>
</dbReference>
<dbReference type="Pfam" id="PF25601">
    <property type="entry name" value="AAA_lid_14"/>
    <property type="match status" value="1"/>
</dbReference>
<dbReference type="Pfam" id="PF00072">
    <property type="entry name" value="Response_reg"/>
    <property type="match status" value="1"/>
</dbReference>
<dbReference type="PROSITE" id="PS00676">
    <property type="entry name" value="SIGMA54_INTERACT_2"/>
    <property type="match status" value="1"/>
</dbReference>
<dbReference type="PROSITE" id="PS00688">
    <property type="entry name" value="SIGMA54_INTERACT_3"/>
    <property type="match status" value="1"/>
</dbReference>
<keyword evidence="2" id="KW-0067">ATP-binding</keyword>
<name>A0A3B1ACB7_9ZZZZ</name>
<organism evidence="8">
    <name type="scientific">hydrothermal vent metagenome</name>
    <dbReference type="NCBI Taxonomy" id="652676"/>
    <lineage>
        <taxon>unclassified sequences</taxon>
        <taxon>metagenomes</taxon>
        <taxon>ecological metagenomes</taxon>
    </lineage>
</organism>
<dbReference type="GO" id="GO:0043565">
    <property type="term" value="F:sequence-specific DNA binding"/>
    <property type="evidence" value="ECO:0007669"/>
    <property type="project" value="InterPro"/>
</dbReference>
<dbReference type="PANTHER" id="PTHR32071:SF122">
    <property type="entry name" value="SIGMA FACTOR"/>
    <property type="match status" value="1"/>
</dbReference>
<reference evidence="8" key="1">
    <citation type="submission" date="2018-06" db="EMBL/GenBank/DDBJ databases">
        <authorList>
            <person name="Zhirakovskaya E."/>
        </authorList>
    </citation>
    <scope>NUCLEOTIDE SEQUENCE</scope>
</reference>
<keyword evidence="5" id="KW-0804">Transcription</keyword>
<dbReference type="GO" id="GO:0005524">
    <property type="term" value="F:ATP binding"/>
    <property type="evidence" value="ECO:0007669"/>
    <property type="project" value="UniProtKB-KW"/>
</dbReference>
<dbReference type="SUPFAM" id="SSF52540">
    <property type="entry name" value="P-loop containing nucleoside triphosphate hydrolases"/>
    <property type="match status" value="1"/>
</dbReference>
<dbReference type="InterPro" id="IPR025943">
    <property type="entry name" value="Sigma_54_int_dom_ATP-bd_2"/>
</dbReference>
<dbReference type="AlphaFoldDB" id="A0A3B1ACB7"/>
<evidence type="ECO:0000256" key="1">
    <source>
        <dbReference type="ARBA" id="ARBA00022741"/>
    </source>
</evidence>
<dbReference type="InterPro" id="IPR002197">
    <property type="entry name" value="HTH_Fis"/>
</dbReference>
<dbReference type="InterPro" id="IPR058031">
    <property type="entry name" value="AAA_lid_NorR"/>
</dbReference>
<dbReference type="Pfam" id="PF00158">
    <property type="entry name" value="Sigma54_activat"/>
    <property type="match status" value="1"/>
</dbReference>
<dbReference type="InterPro" id="IPR003593">
    <property type="entry name" value="AAA+_ATPase"/>
</dbReference>
<dbReference type="SUPFAM" id="SSF52172">
    <property type="entry name" value="CheY-like"/>
    <property type="match status" value="1"/>
</dbReference>
<dbReference type="Gene3D" id="1.10.8.60">
    <property type="match status" value="1"/>
</dbReference>
<dbReference type="InterPro" id="IPR009057">
    <property type="entry name" value="Homeodomain-like_sf"/>
</dbReference>
<protein>
    <submittedName>
        <fullName evidence="8">Response regulator of zinc sigma-54-dependent two-component system</fullName>
    </submittedName>
</protein>
<keyword evidence="1" id="KW-0547">Nucleotide-binding</keyword>
<sequence length="454" mass="51523">MVKQATVLFVDDDPKAGELMLRFSEDASYRCEIFQDSQLALDYFKENQADLVISDLRMPKLTGIELLREIRLHDKQVPFIIVTGFADVESAIEAMRLGASDFLKKPFDMDELCLQIDKTLKHDALVKENRLLKRQLSTERDRYDMVGHAPAIQEVYSVIEKICDVRCNVIIEGESGTGKELAARAIHMQGQNSDKPFVVIDCGALTDTLLESELFGHEKGAFTGAVSAKAGLLETASGGTVFLDEIGNISDAMQIKLLRVVQEQQVTRVGGVKPITIDVRFIVATNQDLEARSIEGTFRHDLYHRLNVVKVRMPSLRERREDIPHLVQHFIDAFNLQYHRDIIGFDASSMKKLINHSWPGNIRELQNLVERHIALADGRHMSVSELSELKPMVLARNGIDSDLPTLSELERRYILKLLKLYNDNREKTSETLDINKSTLWRKLQSYKDESSDNS</sequence>
<dbReference type="CDD" id="cd00009">
    <property type="entry name" value="AAA"/>
    <property type="match status" value="1"/>
</dbReference>
<evidence type="ECO:0000259" key="6">
    <source>
        <dbReference type="PROSITE" id="PS50045"/>
    </source>
</evidence>
<gene>
    <name evidence="8" type="ORF">MNBD_GAMMA21-2180</name>
</gene>